<dbReference type="InterPro" id="IPR018060">
    <property type="entry name" value="HTH_AraC"/>
</dbReference>
<accession>A0A177KCY1</accession>
<dbReference type="PANTHER" id="PTHR46796">
    <property type="entry name" value="HTH-TYPE TRANSCRIPTIONAL ACTIVATOR RHAS-RELATED"/>
    <property type="match status" value="1"/>
</dbReference>
<sequence length="306" mass="33160">MTVLEEHFRSADLGEAEAYIRRSYGNVQLDADDLVFEESSTGDERFGLRRLQVEGGYSASCELEAVIVVQSDDRYEWEVDGVRGTAEAPVLFQPGTLDCRLQDARVRVVALPVEVLTDVARTVYNDDTLTLRFGGTAPSTPALSRAWRSAAALAFDTESLLGNDLVRASVFRSLAVTTLETFAAVEDARVRRETIAQQQAAYRTAVAFLEDHASLPITIDDAAAAAGVGSAALDRAFRTHSVPGRTPAEHLTAVRLDAAHADILRAPVDGTVTVAEIASRWGFTETGLTRDHLRSYGTTPHELLGL</sequence>
<dbReference type="SMART" id="SM00342">
    <property type="entry name" value="HTH_ARAC"/>
    <property type="match status" value="1"/>
</dbReference>
<organism evidence="5 6">
    <name type="scientific">Microbacterium oleivorans</name>
    <dbReference type="NCBI Taxonomy" id="273677"/>
    <lineage>
        <taxon>Bacteria</taxon>
        <taxon>Bacillati</taxon>
        <taxon>Actinomycetota</taxon>
        <taxon>Actinomycetes</taxon>
        <taxon>Micrococcales</taxon>
        <taxon>Microbacteriaceae</taxon>
        <taxon>Microbacterium</taxon>
    </lineage>
</organism>
<keyword evidence="3" id="KW-0804">Transcription</keyword>
<gene>
    <name evidence="5" type="ORF">AYL44_03105</name>
</gene>
<dbReference type="Proteomes" id="UP000076998">
    <property type="component" value="Unassembled WGS sequence"/>
</dbReference>
<evidence type="ECO:0000313" key="5">
    <source>
        <dbReference type="EMBL" id="OAH51270.1"/>
    </source>
</evidence>
<evidence type="ECO:0000259" key="4">
    <source>
        <dbReference type="PROSITE" id="PS01124"/>
    </source>
</evidence>
<name>A0A177KCY1_9MICO</name>
<feature type="domain" description="HTH araC/xylS-type" evidence="4">
    <location>
        <begin position="203"/>
        <end position="306"/>
    </location>
</feature>
<dbReference type="EMBL" id="LSTV01000001">
    <property type="protein sequence ID" value="OAH51270.1"/>
    <property type="molecule type" value="Genomic_DNA"/>
</dbReference>
<evidence type="ECO:0000256" key="3">
    <source>
        <dbReference type="ARBA" id="ARBA00023163"/>
    </source>
</evidence>
<dbReference type="AlphaFoldDB" id="A0A177KCY1"/>
<protein>
    <recommendedName>
        <fullName evidence="4">HTH araC/xylS-type domain-containing protein</fullName>
    </recommendedName>
</protein>
<dbReference type="PANTHER" id="PTHR46796:SF12">
    <property type="entry name" value="HTH-TYPE DNA-BINDING TRANSCRIPTIONAL ACTIVATOR EUTR"/>
    <property type="match status" value="1"/>
</dbReference>
<comment type="caution">
    <text evidence="5">The sequence shown here is derived from an EMBL/GenBank/DDBJ whole genome shotgun (WGS) entry which is preliminary data.</text>
</comment>
<evidence type="ECO:0000313" key="6">
    <source>
        <dbReference type="Proteomes" id="UP000076998"/>
    </source>
</evidence>
<dbReference type="OrthoDB" id="5464689at2"/>
<reference evidence="5 6" key="1">
    <citation type="submission" date="2016-02" db="EMBL/GenBank/DDBJ databases">
        <authorList>
            <person name="Wen L."/>
            <person name="He K."/>
            <person name="Yang H."/>
        </authorList>
    </citation>
    <scope>NUCLEOTIDE SEQUENCE [LARGE SCALE GENOMIC DNA]</scope>
    <source>
        <strain evidence="5 6">CD11_3</strain>
    </source>
</reference>
<dbReference type="GO" id="GO:0043565">
    <property type="term" value="F:sequence-specific DNA binding"/>
    <property type="evidence" value="ECO:0007669"/>
    <property type="project" value="InterPro"/>
</dbReference>
<dbReference type="Gene3D" id="1.10.10.60">
    <property type="entry name" value="Homeodomain-like"/>
    <property type="match status" value="1"/>
</dbReference>
<dbReference type="GO" id="GO:0003700">
    <property type="term" value="F:DNA-binding transcription factor activity"/>
    <property type="evidence" value="ECO:0007669"/>
    <property type="project" value="InterPro"/>
</dbReference>
<keyword evidence="1" id="KW-0805">Transcription regulation</keyword>
<dbReference type="PROSITE" id="PS01124">
    <property type="entry name" value="HTH_ARAC_FAMILY_2"/>
    <property type="match status" value="1"/>
</dbReference>
<evidence type="ECO:0000256" key="1">
    <source>
        <dbReference type="ARBA" id="ARBA00023015"/>
    </source>
</evidence>
<dbReference type="RefSeq" id="WP_064001778.1">
    <property type="nucleotide sequence ID" value="NZ_LSTV01000001.1"/>
</dbReference>
<dbReference type="Pfam" id="PF12833">
    <property type="entry name" value="HTH_18"/>
    <property type="match status" value="1"/>
</dbReference>
<proteinExistence type="predicted"/>
<dbReference type="InterPro" id="IPR050204">
    <property type="entry name" value="AraC_XylS_family_regulators"/>
</dbReference>
<evidence type="ECO:0000256" key="2">
    <source>
        <dbReference type="ARBA" id="ARBA00023125"/>
    </source>
</evidence>
<keyword evidence="2" id="KW-0238">DNA-binding</keyword>